<evidence type="ECO:0000313" key="1">
    <source>
        <dbReference type="EMBL" id="KAH3885951.1"/>
    </source>
</evidence>
<proteinExistence type="predicted"/>
<reference evidence="1" key="1">
    <citation type="journal article" date="2019" name="bioRxiv">
        <title>The Genome of the Zebra Mussel, Dreissena polymorpha: A Resource for Invasive Species Research.</title>
        <authorList>
            <person name="McCartney M.A."/>
            <person name="Auch B."/>
            <person name="Kono T."/>
            <person name="Mallez S."/>
            <person name="Zhang Y."/>
            <person name="Obille A."/>
            <person name="Becker A."/>
            <person name="Abrahante J.E."/>
            <person name="Garbe J."/>
            <person name="Badalamenti J.P."/>
            <person name="Herman A."/>
            <person name="Mangelson H."/>
            <person name="Liachko I."/>
            <person name="Sullivan S."/>
            <person name="Sone E.D."/>
            <person name="Koren S."/>
            <person name="Silverstein K.A.T."/>
            <person name="Beckman K.B."/>
            <person name="Gohl D.M."/>
        </authorList>
    </citation>
    <scope>NUCLEOTIDE SEQUENCE</scope>
    <source>
        <strain evidence="1">Duluth1</strain>
        <tissue evidence="1">Whole animal</tissue>
    </source>
</reference>
<gene>
    <name evidence="1" type="ORF">DPMN_009948</name>
</gene>
<organism evidence="1 2">
    <name type="scientific">Dreissena polymorpha</name>
    <name type="common">Zebra mussel</name>
    <name type="synonym">Mytilus polymorpha</name>
    <dbReference type="NCBI Taxonomy" id="45954"/>
    <lineage>
        <taxon>Eukaryota</taxon>
        <taxon>Metazoa</taxon>
        <taxon>Spiralia</taxon>
        <taxon>Lophotrochozoa</taxon>
        <taxon>Mollusca</taxon>
        <taxon>Bivalvia</taxon>
        <taxon>Autobranchia</taxon>
        <taxon>Heteroconchia</taxon>
        <taxon>Euheterodonta</taxon>
        <taxon>Imparidentia</taxon>
        <taxon>Neoheterodontei</taxon>
        <taxon>Myida</taxon>
        <taxon>Dreissenoidea</taxon>
        <taxon>Dreissenidae</taxon>
        <taxon>Dreissena</taxon>
    </lineage>
</organism>
<accession>A0A9D4N0L1</accession>
<protein>
    <submittedName>
        <fullName evidence="1">Uncharacterized protein</fullName>
    </submittedName>
</protein>
<comment type="caution">
    <text evidence="1">The sequence shown here is derived from an EMBL/GenBank/DDBJ whole genome shotgun (WGS) entry which is preliminary data.</text>
</comment>
<dbReference type="EMBL" id="JAIWYP010000001">
    <property type="protein sequence ID" value="KAH3885951.1"/>
    <property type="molecule type" value="Genomic_DNA"/>
</dbReference>
<dbReference type="AlphaFoldDB" id="A0A9D4N0L1"/>
<keyword evidence="2" id="KW-1185">Reference proteome</keyword>
<evidence type="ECO:0000313" key="2">
    <source>
        <dbReference type="Proteomes" id="UP000828390"/>
    </source>
</evidence>
<sequence>MKKRAALFCTALIQEKFSQPHMKEAYVITGTTVDSYNFEKASYGIPPNVFVLAINIPKALLADSATVLAEIE</sequence>
<reference evidence="1" key="2">
    <citation type="submission" date="2020-11" db="EMBL/GenBank/DDBJ databases">
        <authorList>
            <person name="McCartney M.A."/>
            <person name="Auch B."/>
            <person name="Kono T."/>
            <person name="Mallez S."/>
            <person name="Becker A."/>
            <person name="Gohl D.M."/>
            <person name="Silverstein K.A.T."/>
            <person name="Koren S."/>
            <person name="Bechman K.B."/>
            <person name="Herman A."/>
            <person name="Abrahante J.E."/>
            <person name="Garbe J."/>
        </authorList>
    </citation>
    <scope>NUCLEOTIDE SEQUENCE</scope>
    <source>
        <strain evidence="1">Duluth1</strain>
        <tissue evidence="1">Whole animal</tissue>
    </source>
</reference>
<name>A0A9D4N0L1_DREPO</name>
<dbReference type="Proteomes" id="UP000828390">
    <property type="component" value="Unassembled WGS sequence"/>
</dbReference>